<dbReference type="Gene3D" id="1.10.472.80">
    <property type="entry name" value="Ypt/Rab-GAP domain of gyp1p, domain 3"/>
    <property type="match status" value="1"/>
</dbReference>
<evidence type="ECO:0000256" key="9">
    <source>
        <dbReference type="ARBA" id="ARBA00023329"/>
    </source>
</evidence>
<gene>
    <name evidence="13" type="primary">LOC113209552</name>
</gene>
<dbReference type="GO" id="GO:0032007">
    <property type="term" value="P:negative regulation of TOR signaling"/>
    <property type="evidence" value="ECO:0007669"/>
    <property type="project" value="TreeGrafter"/>
</dbReference>
<evidence type="ECO:0000256" key="5">
    <source>
        <dbReference type="ARBA" id="ARBA00022468"/>
    </source>
</evidence>
<evidence type="ECO:0000313" key="13">
    <source>
        <dbReference type="RefSeq" id="XP_026282911.1"/>
    </source>
</evidence>
<keyword evidence="5" id="KW-0343">GTPase activation</keyword>
<evidence type="ECO:0000259" key="11">
    <source>
        <dbReference type="PROSITE" id="PS50086"/>
    </source>
</evidence>
<dbReference type="InterPro" id="IPR043039">
    <property type="entry name" value="TBC1D7_dom2"/>
</dbReference>
<evidence type="ECO:0000256" key="4">
    <source>
        <dbReference type="ARBA" id="ARBA00015455"/>
    </source>
</evidence>
<dbReference type="OrthoDB" id="18718at2759"/>
<dbReference type="Gene3D" id="1.10.10.750">
    <property type="entry name" value="Ypt/Rab-GAP domain of gyp1p, domain 1"/>
    <property type="match status" value="1"/>
</dbReference>
<keyword evidence="8" id="KW-0458">Lysosome</keyword>
<keyword evidence="6" id="KW-0963">Cytoplasm</keyword>
<evidence type="ECO:0000256" key="2">
    <source>
        <dbReference type="ARBA" id="ARBA00004541"/>
    </source>
</evidence>
<dbReference type="InterPro" id="IPR035969">
    <property type="entry name" value="Rab-GAP_TBC_sf"/>
</dbReference>
<dbReference type="GO" id="GO:0005829">
    <property type="term" value="C:cytosol"/>
    <property type="evidence" value="ECO:0007669"/>
    <property type="project" value="UniProtKB-SubCell"/>
</dbReference>
<accession>A0A6J1SWT0</accession>
<dbReference type="InterPro" id="IPR039842">
    <property type="entry name" value="TBC1D7"/>
</dbReference>
<dbReference type="GO" id="GO:0005765">
    <property type="term" value="C:lysosomal membrane"/>
    <property type="evidence" value="ECO:0007669"/>
    <property type="project" value="UniProtKB-SubCell"/>
</dbReference>
<reference evidence="13" key="1">
    <citation type="submission" date="2025-08" db="UniProtKB">
        <authorList>
            <consortium name="RefSeq"/>
        </authorList>
    </citation>
    <scope>IDENTIFICATION</scope>
    <source>
        <tissue evidence="13">Whole organism</tissue>
    </source>
</reference>
<keyword evidence="9" id="KW-0968">Cytoplasmic vesicle</keyword>
<dbReference type="Proteomes" id="UP000504606">
    <property type="component" value="Unplaced"/>
</dbReference>
<dbReference type="PROSITE" id="PS50086">
    <property type="entry name" value="TBC_RABGAP"/>
    <property type="match status" value="1"/>
</dbReference>
<name>A0A6J1SWT0_FRAOC</name>
<dbReference type="SUPFAM" id="SSF47923">
    <property type="entry name" value="Ypt/Rab-GAP domain of gyp1p"/>
    <property type="match status" value="2"/>
</dbReference>
<evidence type="ECO:0000256" key="3">
    <source>
        <dbReference type="ARBA" id="ARBA00004656"/>
    </source>
</evidence>
<dbReference type="RefSeq" id="XP_026282911.1">
    <property type="nucleotide sequence ID" value="XM_026427126.2"/>
</dbReference>
<dbReference type="PANTHER" id="PTHR13530">
    <property type="entry name" value="TBC1 DOMAIN FAMILY MEMBER 7"/>
    <property type="match status" value="1"/>
</dbReference>
<evidence type="ECO:0000313" key="12">
    <source>
        <dbReference type="Proteomes" id="UP000504606"/>
    </source>
</evidence>
<dbReference type="GO" id="GO:0031410">
    <property type="term" value="C:cytoplasmic vesicle"/>
    <property type="evidence" value="ECO:0007669"/>
    <property type="project" value="UniProtKB-SubCell"/>
</dbReference>
<feature type="domain" description="Rab-GAP TBC" evidence="11">
    <location>
        <begin position="50"/>
        <end position="231"/>
    </location>
</feature>
<organism evidence="12 13">
    <name type="scientific">Frankliniella occidentalis</name>
    <name type="common">Western flower thrips</name>
    <name type="synonym">Euthrips occidentalis</name>
    <dbReference type="NCBI Taxonomy" id="133901"/>
    <lineage>
        <taxon>Eukaryota</taxon>
        <taxon>Metazoa</taxon>
        <taxon>Ecdysozoa</taxon>
        <taxon>Arthropoda</taxon>
        <taxon>Hexapoda</taxon>
        <taxon>Insecta</taxon>
        <taxon>Pterygota</taxon>
        <taxon>Neoptera</taxon>
        <taxon>Paraneoptera</taxon>
        <taxon>Thysanoptera</taxon>
        <taxon>Terebrantia</taxon>
        <taxon>Thripoidea</taxon>
        <taxon>Thripidae</taxon>
        <taxon>Frankliniella</taxon>
    </lineage>
</organism>
<dbReference type="PANTHER" id="PTHR13530:SF3">
    <property type="entry name" value="TBC1 DOMAIN FAMILY MEMBER 7"/>
    <property type="match status" value="1"/>
</dbReference>
<evidence type="ECO:0000256" key="6">
    <source>
        <dbReference type="ARBA" id="ARBA00022490"/>
    </source>
</evidence>
<dbReference type="KEGG" id="foc:113209552"/>
<keyword evidence="12" id="KW-1185">Reference proteome</keyword>
<dbReference type="CTD" id="51256"/>
<dbReference type="Gene3D" id="1.10.8.680">
    <property type="entry name" value="Ypt/Rab-GAP domain of gyp1p, domain 2"/>
    <property type="match status" value="1"/>
</dbReference>
<dbReference type="FunFam" id="1.10.472.80:FF:000028">
    <property type="entry name" value="TBC1 domain family member 7"/>
    <property type="match status" value="1"/>
</dbReference>
<keyword evidence="7" id="KW-0472">Membrane</keyword>
<dbReference type="GO" id="GO:0005096">
    <property type="term" value="F:GTPase activator activity"/>
    <property type="evidence" value="ECO:0007669"/>
    <property type="project" value="UniProtKB-KW"/>
</dbReference>
<dbReference type="GeneID" id="113209552"/>
<comment type="function">
    <text evidence="10">Non-catalytic component of the TSC-TBC complex, a multiprotein complex that acts as a negative regulator of the canonical mTORC1 complex, an evolutionarily conserved central nutrient sensor that stimulates anabolic reactions and macromolecule biosynthesis to promote cellular biomass generation and growth. The TSC-TBC complex acts as a GTPase-activating protein (GAP) for the small GTPase RHEB, a direct activator of the protein kinase activity of mTORC1. In absence of nutrients, the TSC-TBC complex inhibits mTORC1, thereby preventing phosphorylation of ribosomal protein S6 kinase (RPS6KB1 and RPS6KB2) and EIF4EBP1 (4E-BP1) by the mTORC1 signaling. The TSC-TBC complex is inactivated in response to nutrients, relieving inhibition of mTORC1.</text>
</comment>
<proteinExistence type="predicted"/>
<sequence>MSTEETRNFRSSYYEKVGFRSVEEKKSIEILLKEKPLDISKLKQFSLRFTVPQMYRNLMWKLLLGVMSPHVESHTFIMDQRTQEYNDLLRALQSMQIVTEDLPKHHIFLIMWLLRTGNLKLDWRAQLEDPPYQNLLLISSALLNMFDNDVDIFWISKGFFQYVVRFYACVQVLVSATLKSLEKEDQELYSHLEKLQALDAIPFTTWYCSCFAGLLKDPALAKIWDKLVGGSCKILVFVAIRILTTMKRRLIQLKSAESVVECLCDITEETAEMIANKAIELWQQYGSPLTPASHPDGLKPHAPNQRLKGFSTIFL</sequence>
<evidence type="ECO:0000256" key="10">
    <source>
        <dbReference type="ARBA" id="ARBA00046045"/>
    </source>
</evidence>
<protein>
    <recommendedName>
        <fullName evidence="4">TBC1 domain family member 7</fullName>
    </recommendedName>
</protein>
<evidence type="ECO:0000256" key="1">
    <source>
        <dbReference type="ARBA" id="ARBA00004514"/>
    </source>
</evidence>
<evidence type="ECO:0000256" key="8">
    <source>
        <dbReference type="ARBA" id="ARBA00023228"/>
    </source>
</evidence>
<dbReference type="Pfam" id="PF00566">
    <property type="entry name" value="RabGAP-TBC"/>
    <property type="match status" value="1"/>
</dbReference>
<evidence type="ECO:0000256" key="7">
    <source>
        <dbReference type="ARBA" id="ARBA00023136"/>
    </source>
</evidence>
<dbReference type="InterPro" id="IPR000195">
    <property type="entry name" value="Rab-GAP-TBC_dom"/>
</dbReference>
<comment type="subcellular location">
    <subcellularLocation>
        <location evidence="1">Cytoplasm</location>
        <location evidence="1">Cytosol</location>
    </subcellularLocation>
    <subcellularLocation>
        <location evidence="2">Cytoplasmic vesicle</location>
    </subcellularLocation>
    <subcellularLocation>
        <location evidence="3">Lysosome membrane</location>
    </subcellularLocation>
</comment>
<dbReference type="AlphaFoldDB" id="A0A6J1SWT0"/>